<sequence length="541" mass="63371">MNPPKRVIDQIHQIFANFFPGSLVCLKGKHWVAWENMCISKEEGGLGFRSLHEVNNALFEKLWWNFRVFVSSLWCSYMRNKYCKKVHPIVVWISEASHVWRKMLAIREEKVAKLNEFLFGEMIAHIVEDIKPNVAKMNDKSWWMGTATGNFTRVWKKRIAMDDNSKKMNMNIVSKCYCCEKGENPKLQHIMKVIPATIMWELWKRRNARRHDKELSFNKMFSQCQLIIHQLIRAKYPWLRNVPYHWAGMFDMVQRIEKIHQMMAILHIQVEHIFRETNQLADCITSLAIDQEERQQNVGGHAVGKIAKKNLSSLRKKVRDMELDRIRVHCIQLRDQQKEGSIRNVKRELKRNYWVPLIVDQERCVRDTDDQEGKENEAQAEGSRKLFNKLSARIGESYNTSYIALRRSGQRSSSRRLTCNDKVLPDVPGDQIHLKEAYIILHSRNTLLNALESWRNLGEKNQENNRIIHNSEDRISKNKGISENPVEKGPINLDPKQDMFLGMMQIITAHKWYVKCTILIDNSFSITNIAMIDSGADVSCI</sequence>
<dbReference type="Proteomes" id="UP000824120">
    <property type="component" value="Chromosome 7"/>
</dbReference>
<accession>A0A9J5Y670</accession>
<evidence type="ECO:0008006" key="3">
    <source>
        <dbReference type="Google" id="ProtNLM"/>
    </source>
</evidence>
<evidence type="ECO:0000313" key="1">
    <source>
        <dbReference type="EMBL" id="KAG5595538.1"/>
    </source>
</evidence>
<evidence type="ECO:0000313" key="2">
    <source>
        <dbReference type="Proteomes" id="UP000824120"/>
    </source>
</evidence>
<dbReference type="PANTHER" id="PTHR33116:SF67">
    <property type="entry name" value="REVERSE TRANSCRIPTASE"/>
    <property type="match status" value="1"/>
</dbReference>
<protein>
    <recommendedName>
        <fullName evidence="3">RNase H type-1 domain-containing protein</fullName>
    </recommendedName>
</protein>
<gene>
    <name evidence="1" type="ORF">H5410_036770</name>
</gene>
<proteinExistence type="predicted"/>
<dbReference type="PANTHER" id="PTHR33116">
    <property type="entry name" value="REVERSE TRANSCRIPTASE ZINC-BINDING DOMAIN-CONTAINING PROTEIN-RELATED-RELATED"/>
    <property type="match status" value="1"/>
</dbReference>
<reference evidence="1 2" key="1">
    <citation type="submission" date="2020-09" db="EMBL/GenBank/DDBJ databases">
        <title>De no assembly of potato wild relative species, Solanum commersonii.</title>
        <authorList>
            <person name="Cho K."/>
        </authorList>
    </citation>
    <scope>NUCLEOTIDE SEQUENCE [LARGE SCALE GENOMIC DNA]</scope>
    <source>
        <strain evidence="1">LZ3.2</strain>
        <tissue evidence="1">Leaf</tissue>
    </source>
</reference>
<keyword evidence="2" id="KW-1185">Reference proteome</keyword>
<dbReference type="OrthoDB" id="689430at2759"/>
<name>A0A9J5Y670_SOLCO</name>
<comment type="caution">
    <text evidence="1">The sequence shown here is derived from an EMBL/GenBank/DDBJ whole genome shotgun (WGS) entry which is preliminary data.</text>
</comment>
<organism evidence="1 2">
    <name type="scientific">Solanum commersonii</name>
    <name type="common">Commerson's wild potato</name>
    <name type="synonym">Commerson's nightshade</name>
    <dbReference type="NCBI Taxonomy" id="4109"/>
    <lineage>
        <taxon>Eukaryota</taxon>
        <taxon>Viridiplantae</taxon>
        <taxon>Streptophyta</taxon>
        <taxon>Embryophyta</taxon>
        <taxon>Tracheophyta</taxon>
        <taxon>Spermatophyta</taxon>
        <taxon>Magnoliopsida</taxon>
        <taxon>eudicotyledons</taxon>
        <taxon>Gunneridae</taxon>
        <taxon>Pentapetalae</taxon>
        <taxon>asterids</taxon>
        <taxon>lamiids</taxon>
        <taxon>Solanales</taxon>
        <taxon>Solanaceae</taxon>
        <taxon>Solanoideae</taxon>
        <taxon>Solaneae</taxon>
        <taxon>Solanum</taxon>
    </lineage>
</organism>
<dbReference type="EMBL" id="JACXVP010000007">
    <property type="protein sequence ID" value="KAG5595538.1"/>
    <property type="molecule type" value="Genomic_DNA"/>
</dbReference>
<dbReference type="AlphaFoldDB" id="A0A9J5Y670"/>